<dbReference type="Gene3D" id="1.10.3680.10">
    <property type="entry name" value="TerB-like"/>
    <property type="match status" value="1"/>
</dbReference>
<organism evidence="2 3">
    <name type="scientific">Salinimonas sediminis</name>
    <dbReference type="NCBI Taxonomy" id="2303538"/>
    <lineage>
        <taxon>Bacteria</taxon>
        <taxon>Pseudomonadati</taxon>
        <taxon>Pseudomonadota</taxon>
        <taxon>Gammaproteobacteria</taxon>
        <taxon>Alteromonadales</taxon>
        <taxon>Alteromonadaceae</taxon>
        <taxon>Alteromonas/Salinimonas group</taxon>
        <taxon>Salinimonas</taxon>
    </lineage>
</organism>
<dbReference type="RefSeq" id="WP_108566557.1">
    <property type="nucleotide sequence ID" value="NZ_CP031769.1"/>
</dbReference>
<reference evidence="2 3" key="1">
    <citation type="submission" date="2018-08" db="EMBL/GenBank/DDBJ databases">
        <title>Salinimonas sediminis sp. nov., a piezophilic bacterium isolated from a deep-sea sediment sample from the New Britain Trench.</title>
        <authorList>
            <person name="Cao J."/>
        </authorList>
    </citation>
    <scope>NUCLEOTIDE SEQUENCE [LARGE SCALE GENOMIC DNA]</scope>
    <source>
        <strain evidence="2 3">N102</strain>
    </source>
</reference>
<sequence length="150" mass="17129">MLKAVLDLFDRSSEDKENPQYSVELATAALLSEIIRADNKTDEREKAAYRDILKRQFTLDQQALDALISEGKETAEEAVDLVNFTKVINQKCDNEQKKSILTSLWELAYADDNLAPMEEHTIRRIADLLYIPHSQFIKTKLSVSDDDNPI</sequence>
<dbReference type="SUPFAM" id="SSF158682">
    <property type="entry name" value="TerB-like"/>
    <property type="match status" value="1"/>
</dbReference>
<dbReference type="InterPro" id="IPR029024">
    <property type="entry name" value="TerB-like"/>
</dbReference>
<keyword evidence="3" id="KW-1185">Reference proteome</keyword>
<dbReference type="EMBL" id="CP031769">
    <property type="protein sequence ID" value="AXR05940.1"/>
    <property type="molecule type" value="Genomic_DNA"/>
</dbReference>
<dbReference type="AlphaFoldDB" id="A0A346NK83"/>
<dbReference type="Proteomes" id="UP000262073">
    <property type="component" value="Chromosome"/>
</dbReference>
<feature type="domain" description="Co-chaperone DjlA N-terminal" evidence="1">
    <location>
        <begin position="24"/>
        <end position="140"/>
    </location>
</feature>
<dbReference type="InterPro" id="IPR007791">
    <property type="entry name" value="DjlA_N"/>
</dbReference>
<accession>A0A346NK83</accession>
<name>A0A346NK83_9ALTE</name>
<dbReference type="CDD" id="cd07313">
    <property type="entry name" value="terB_like_2"/>
    <property type="match status" value="1"/>
</dbReference>
<evidence type="ECO:0000313" key="3">
    <source>
        <dbReference type="Proteomes" id="UP000262073"/>
    </source>
</evidence>
<protein>
    <submittedName>
        <fullName evidence="2">TerB family tellurite resistance protein</fullName>
    </submittedName>
</protein>
<evidence type="ECO:0000259" key="1">
    <source>
        <dbReference type="Pfam" id="PF05099"/>
    </source>
</evidence>
<proteinExistence type="predicted"/>
<dbReference type="Pfam" id="PF05099">
    <property type="entry name" value="TerB"/>
    <property type="match status" value="1"/>
</dbReference>
<dbReference type="KEGG" id="salm:D0Y50_05815"/>
<evidence type="ECO:0000313" key="2">
    <source>
        <dbReference type="EMBL" id="AXR05940.1"/>
    </source>
</evidence>
<dbReference type="OrthoDB" id="5294347at2"/>
<gene>
    <name evidence="2" type="ORF">D0Y50_05815</name>
</gene>